<name>A0ABU7F3U9_9TELE</name>
<accession>A0ABU7F3U9</accession>
<evidence type="ECO:0000313" key="1">
    <source>
        <dbReference type="EMBL" id="MED6293959.1"/>
    </source>
</evidence>
<comment type="caution">
    <text evidence="1">The sequence shown here is derived from an EMBL/GenBank/DDBJ whole genome shotgun (WGS) entry which is preliminary data.</text>
</comment>
<dbReference type="EMBL" id="JAHUTJ010075027">
    <property type="protein sequence ID" value="MED6293959.1"/>
    <property type="molecule type" value="Genomic_DNA"/>
</dbReference>
<organism evidence="1 2">
    <name type="scientific">Characodon lateralis</name>
    <dbReference type="NCBI Taxonomy" id="208331"/>
    <lineage>
        <taxon>Eukaryota</taxon>
        <taxon>Metazoa</taxon>
        <taxon>Chordata</taxon>
        <taxon>Craniata</taxon>
        <taxon>Vertebrata</taxon>
        <taxon>Euteleostomi</taxon>
        <taxon>Actinopterygii</taxon>
        <taxon>Neopterygii</taxon>
        <taxon>Teleostei</taxon>
        <taxon>Neoteleostei</taxon>
        <taxon>Acanthomorphata</taxon>
        <taxon>Ovalentaria</taxon>
        <taxon>Atherinomorphae</taxon>
        <taxon>Cyprinodontiformes</taxon>
        <taxon>Goodeidae</taxon>
        <taxon>Characodon</taxon>
    </lineage>
</organism>
<sequence length="112" mass="13098">MKVQTTENDIEKLKKQGLDDFFVQPQKPDCGALLYLQVLRLQHLAQRCNTTLFIHARKTCARTHICTHTCTHPYLFTCQTMSRRKKQKGSQEAWILSPHTTTWHRRFSLCGP</sequence>
<keyword evidence="2" id="KW-1185">Reference proteome</keyword>
<protein>
    <submittedName>
        <fullName evidence="1">Uncharacterized protein</fullName>
    </submittedName>
</protein>
<dbReference type="Proteomes" id="UP001352852">
    <property type="component" value="Unassembled WGS sequence"/>
</dbReference>
<gene>
    <name evidence="1" type="ORF">CHARACLAT_015879</name>
</gene>
<proteinExistence type="predicted"/>
<reference evidence="1 2" key="1">
    <citation type="submission" date="2021-06" db="EMBL/GenBank/DDBJ databases">
        <authorList>
            <person name="Palmer J.M."/>
        </authorList>
    </citation>
    <scope>NUCLEOTIDE SEQUENCE [LARGE SCALE GENOMIC DNA]</scope>
    <source>
        <strain evidence="1 2">CL_MEX2019</strain>
        <tissue evidence="1">Muscle</tissue>
    </source>
</reference>
<evidence type="ECO:0000313" key="2">
    <source>
        <dbReference type="Proteomes" id="UP001352852"/>
    </source>
</evidence>